<protein>
    <submittedName>
        <fullName evidence="1">Uncharacterized protein</fullName>
    </submittedName>
</protein>
<dbReference type="EMBL" id="FN554974">
    <property type="protein sequence ID" value="CBH17863.1"/>
    <property type="molecule type" value="Genomic_DNA"/>
</dbReference>
<reference evidence="2" key="1">
    <citation type="journal article" date="2010" name="PLoS Negl. Trop. Dis.">
        <title>The genome sequence of Trypanosoma brucei gambiense, causative agent of chronic human african trypanosomiasis.</title>
        <authorList>
            <person name="Jackson A.P."/>
            <person name="Sanders M."/>
            <person name="Berry A."/>
            <person name="McQuillan J."/>
            <person name="Aslett M.A."/>
            <person name="Quail M.A."/>
            <person name="Chukualim B."/>
            <person name="Capewell P."/>
            <person name="MacLeod A."/>
            <person name="Melville S.E."/>
            <person name="Gibson W."/>
            <person name="Barry J.D."/>
            <person name="Berriman M."/>
            <person name="Hertz-Fowler C."/>
        </authorList>
    </citation>
    <scope>NUCLEOTIDE SEQUENCE [LARGE SCALE GENOMIC DNA]</scope>
    <source>
        <strain evidence="2">MHOM/CI/86/DAL972</strain>
    </source>
</reference>
<dbReference type="AlphaFoldDB" id="D0A862"/>
<gene>
    <name evidence="1" type="ORF">TbgDal_XI9820</name>
</gene>
<evidence type="ECO:0000313" key="2">
    <source>
        <dbReference type="Proteomes" id="UP000002316"/>
    </source>
</evidence>
<evidence type="ECO:0000313" key="1">
    <source>
        <dbReference type="EMBL" id="CBH17863.1"/>
    </source>
</evidence>
<dbReference type="KEGG" id="tbg:TbgDal_XI9820"/>
<dbReference type="Proteomes" id="UP000002316">
    <property type="component" value="Chromosome 11"/>
</dbReference>
<dbReference type="RefSeq" id="XP_011780127.1">
    <property type="nucleotide sequence ID" value="XM_011781825.1"/>
</dbReference>
<name>D0A862_TRYB9</name>
<accession>D0A862</accession>
<organism evidence="1 2">
    <name type="scientific">Trypanosoma brucei gambiense (strain MHOM/CI/86/DAL972)</name>
    <dbReference type="NCBI Taxonomy" id="679716"/>
    <lineage>
        <taxon>Eukaryota</taxon>
        <taxon>Discoba</taxon>
        <taxon>Euglenozoa</taxon>
        <taxon>Kinetoplastea</taxon>
        <taxon>Metakinetoplastina</taxon>
        <taxon>Trypanosomatida</taxon>
        <taxon>Trypanosomatidae</taxon>
        <taxon>Trypanosoma</taxon>
    </lineage>
</organism>
<sequence length="118" mass="13462">MEHVCTTGVCVCVCVVPYQGRLRPFCMRSTHDCSFPSPSTFLVVFPPRAWWTTSTRTPSFYVTAFSRLVCLYFGLTPTRPPESELVTAAGKRRNQGREKAIASLENEMKILKPNWEKR</sequence>
<proteinExistence type="predicted"/>
<dbReference type="GeneID" id="23868031"/>